<evidence type="ECO:0000313" key="2">
    <source>
        <dbReference type="Proteomes" id="UP001186104"/>
    </source>
</evidence>
<keyword evidence="2" id="KW-1185">Reference proteome</keyword>
<gene>
    <name evidence="1" type="ORF">R3P93_23175</name>
</gene>
<proteinExistence type="predicted"/>
<reference evidence="1 2" key="1">
    <citation type="submission" date="2023-10" db="EMBL/GenBank/DDBJ databases">
        <title>Development of a sustainable strategy for remediation of hydrocarbon-contaminated territories based on the waste exchange concept.</title>
        <authorList>
            <person name="Krivoruchko A."/>
        </authorList>
    </citation>
    <scope>NUCLEOTIDE SEQUENCE [LARGE SCALE GENOMIC DNA]</scope>
    <source>
        <strain evidence="1 2">IEGM 1327</strain>
    </source>
</reference>
<protein>
    <submittedName>
        <fullName evidence="1">Uncharacterized protein</fullName>
    </submittedName>
</protein>
<evidence type="ECO:0000313" key="1">
    <source>
        <dbReference type="EMBL" id="MDV6305478.1"/>
    </source>
</evidence>
<accession>A0ABU4D701</accession>
<dbReference type="Proteomes" id="UP001186104">
    <property type="component" value="Unassembled WGS sequence"/>
</dbReference>
<name>A0ABU4D701_9NOCA</name>
<organism evidence="1 2">
    <name type="scientific">Rhodococcus cerastii</name>
    <dbReference type="NCBI Taxonomy" id="908616"/>
    <lineage>
        <taxon>Bacteria</taxon>
        <taxon>Bacillati</taxon>
        <taxon>Actinomycetota</taxon>
        <taxon>Actinomycetes</taxon>
        <taxon>Mycobacteriales</taxon>
        <taxon>Nocardiaceae</taxon>
        <taxon>Rhodococcus</taxon>
    </lineage>
</organism>
<dbReference type="EMBL" id="JAWLKF010000020">
    <property type="protein sequence ID" value="MDV6305478.1"/>
    <property type="molecule type" value="Genomic_DNA"/>
</dbReference>
<comment type="caution">
    <text evidence="1">The sequence shown here is derived from an EMBL/GenBank/DDBJ whole genome shotgun (WGS) entry which is preliminary data.</text>
</comment>
<dbReference type="RefSeq" id="WP_317534223.1">
    <property type="nucleotide sequence ID" value="NZ_JAWLKF010000020.1"/>
</dbReference>
<sequence>MSVYTDELVAALTDAGYPAPHAPDTDPNVLAWSSDGTVPHIHLDDTGRVRVHTAARLDAEFTLGPQRQSAADWVALLHPCLASPVAAATGTAIAEPASVVQRSAALVWLEPDFDSHGTYAVYTDNARIRVSDKIGIATATDLFGTAIGHQLGVTPSVLSLLQSAHLGTVMINADLAYASAVQWSRMWLPAISFRDTRGFMERAAIRFGGHEKPAQPSVPDARFRDFHAPTIQLAAGGSNTTSTFADASSVAFVVLRNARRRHLADGHHVSGR</sequence>